<dbReference type="eggNOG" id="COG1309">
    <property type="taxonomic scope" value="Bacteria"/>
</dbReference>
<gene>
    <name evidence="6" type="ORF">UAS_00772</name>
</gene>
<accession>R2PTX8</accession>
<feature type="domain" description="HTH tetR-type" evidence="5">
    <location>
        <begin position="1"/>
        <end position="61"/>
    </location>
</feature>
<dbReference type="SUPFAM" id="SSF46689">
    <property type="entry name" value="Homeodomain-like"/>
    <property type="match status" value="1"/>
</dbReference>
<dbReference type="InterPro" id="IPR009057">
    <property type="entry name" value="Homeodomain-like_sf"/>
</dbReference>
<dbReference type="InterPro" id="IPR054156">
    <property type="entry name" value="YxaF_TetR_C"/>
</dbReference>
<dbReference type="PANTHER" id="PTHR47506">
    <property type="entry name" value="TRANSCRIPTIONAL REGULATORY PROTEIN"/>
    <property type="match status" value="1"/>
</dbReference>
<dbReference type="AlphaFoldDB" id="R2PTX8"/>
<dbReference type="InterPro" id="IPR036271">
    <property type="entry name" value="Tet_transcr_reg_TetR-rel_C_sf"/>
</dbReference>
<evidence type="ECO:0000256" key="1">
    <source>
        <dbReference type="ARBA" id="ARBA00023015"/>
    </source>
</evidence>
<dbReference type="PANTHER" id="PTHR47506:SF3">
    <property type="entry name" value="HTH-TYPE TRANSCRIPTIONAL REGULATOR LMRA"/>
    <property type="match status" value="1"/>
</dbReference>
<dbReference type="Gene3D" id="1.10.357.10">
    <property type="entry name" value="Tetracycline Repressor, domain 2"/>
    <property type="match status" value="1"/>
</dbReference>
<reference evidence="6 7" key="1">
    <citation type="submission" date="2013-02" db="EMBL/GenBank/DDBJ databases">
        <title>The Genome Sequence of Enterococcus asini ATCC_700915.</title>
        <authorList>
            <consortium name="The Broad Institute Genome Sequencing Platform"/>
            <consortium name="The Broad Institute Genome Sequencing Center for Infectious Disease"/>
            <person name="Earl A.M."/>
            <person name="Gilmore M.S."/>
            <person name="Lebreton F."/>
            <person name="Walker B."/>
            <person name="Young S.K."/>
            <person name="Zeng Q."/>
            <person name="Gargeya S."/>
            <person name="Fitzgerald M."/>
            <person name="Haas B."/>
            <person name="Abouelleil A."/>
            <person name="Alvarado L."/>
            <person name="Arachchi H.M."/>
            <person name="Berlin A.M."/>
            <person name="Chapman S.B."/>
            <person name="Dewar J."/>
            <person name="Goldberg J."/>
            <person name="Griggs A."/>
            <person name="Gujja S."/>
            <person name="Hansen M."/>
            <person name="Howarth C."/>
            <person name="Imamovic A."/>
            <person name="Larimer J."/>
            <person name="McCowan C."/>
            <person name="Murphy C."/>
            <person name="Neiman D."/>
            <person name="Pearson M."/>
            <person name="Priest M."/>
            <person name="Roberts A."/>
            <person name="Saif S."/>
            <person name="Shea T."/>
            <person name="Sisk P."/>
            <person name="Sykes S."/>
            <person name="Wortman J."/>
            <person name="Nusbaum C."/>
            <person name="Birren B."/>
        </authorList>
    </citation>
    <scope>NUCLEOTIDE SEQUENCE [LARGE SCALE GENOMIC DNA]</scope>
    <source>
        <strain evidence="6 7">ATCC 700915</strain>
    </source>
</reference>
<dbReference type="InterPro" id="IPR023772">
    <property type="entry name" value="DNA-bd_HTH_TetR-type_CS"/>
</dbReference>
<evidence type="ECO:0000259" key="5">
    <source>
        <dbReference type="PROSITE" id="PS50977"/>
    </source>
</evidence>
<dbReference type="EMBL" id="AJAP01000010">
    <property type="protein sequence ID" value="EOH88012.1"/>
    <property type="molecule type" value="Genomic_DNA"/>
</dbReference>
<evidence type="ECO:0000256" key="2">
    <source>
        <dbReference type="ARBA" id="ARBA00023125"/>
    </source>
</evidence>
<dbReference type="STRING" id="57732.RU94_GL001792"/>
<dbReference type="GeneID" id="78365817"/>
<dbReference type="PATRIC" id="fig|1158606.3.peg.729"/>
<dbReference type="RefSeq" id="WP_010753422.1">
    <property type="nucleotide sequence ID" value="NZ_ASVU01000002.1"/>
</dbReference>
<evidence type="ECO:0000313" key="6">
    <source>
        <dbReference type="EMBL" id="EOH88012.1"/>
    </source>
</evidence>
<evidence type="ECO:0000313" key="7">
    <source>
        <dbReference type="Proteomes" id="UP000013777"/>
    </source>
</evidence>
<evidence type="ECO:0000256" key="3">
    <source>
        <dbReference type="ARBA" id="ARBA00023163"/>
    </source>
</evidence>
<feature type="DNA-binding region" description="H-T-H motif" evidence="4">
    <location>
        <begin position="24"/>
        <end position="43"/>
    </location>
</feature>
<dbReference type="Pfam" id="PF00440">
    <property type="entry name" value="TetR_N"/>
    <property type="match status" value="1"/>
</dbReference>
<keyword evidence="1" id="KW-0805">Transcription regulation</keyword>
<dbReference type="GO" id="GO:0003677">
    <property type="term" value="F:DNA binding"/>
    <property type="evidence" value="ECO:0007669"/>
    <property type="project" value="UniProtKB-UniRule"/>
</dbReference>
<organism evidence="6 7">
    <name type="scientific">Enterococcus asini ATCC 700915</name>
    <dbReference type="NCBI Taxonomy" id="1158606"/>
    <lineage>
        <taxon>Bacteria</taxon>
        <taxon>Bacillati</taxon>
        <taxon>Bacillota</taxon>
        <taxon>Bacilli</taxon>
        <taxon>Lactobacillales</taxon>
        <taxon>Enterococcaceae</taxon>
        <taxon>Enterococcus</taxon>
    </lineage>
</organism>
<dbReference type="SUPFAM" id="SSF48498">
    <property type="entry name" value="Tetracyclin repressor-like, C-terminal domain"/>
    <property type="match status" value="1"/>
</dbReference>
<comment type="caution">
    <text evidence="6">The sequence shown here is derived from an EMBL/GenBank/DDBJ whole genome shotgun (WGS) entry which is preliminary data.</text>
</comment>
<keyword evidence="3" id="KW-0804">Transcription</keyword>
<name>R2PTX8_9ENTE</name>
<protein>
    <recommendedName>
        <fullName evidence="5">HTH tetR-type domain-containing protein</fullName>
    </recommendedName>
</protein>
<proteinExistence type="predicted"/>
<keyword evidence="7" id="KW-1185">Reference proteome</keyword>
<dbReference type="Pfam" id="PF21993">
    <property type="entry name" value="TetR_C_13_2"/>
    <property type="match status" value="1"/>
</dbReference>
<dbReference type="PROSITE" id="PS50977">
    <property type="entry name" value="HTH_TETR_2"/>
    <property type="match status" value="1"/>
</dbReference>
<dbReference type="PRINTS" id="PR00455">
    <property type="entry name" value="HTHTETR"/>
</dbReference>
<dbReference type="OrthoDB" id="9814200at2"/>
<sequence length="189" mass="21688">MGTKEKIISAARNLIYKKGYNNTSIRDILAAADAGKGQLYYYFDSKKSIGIEVIRENVKSWQNELFDDILAPSLNPQHDFEAMLDWVYSFHKDQNRYYGCPMGNLIVELSLEDEDFRDLLNDFMNEWIISLAKNLLSFSSLSFEESQIEARSIIAQIQGGIVLLKVTQDLSVLDETIKSLKKRYLVVTN</sequence>
<dbReference type="HOGENOM" id="CLU_069356_28_1_9"/>
<dbReference type="Proteomes" id="UP000013777">
    <property type="component" value="Unassembled WGS sequence"/>
</dbReference>
<dbReference type="InterPro" id="IPR001647">
    <property type="entry name" value="HTH_TetR"/>
</dbReference>
<dbReference type="PROSITE" id="PS01081">
    <property type="entry name" value="HTH_TETR_1"/>
    <property type="match status" value="1"/>
</dbReference>
<keyword evidence="2 4" id="KW-0238">DNA-binding</keyword>
<evidence type="ECO:0000256" key="4">
    <source>
        <dbReference type="PROSITE-ProRule" id="PRU00335"/>
    </source>
</evidence>